<feature type="non-terminal residue" evidence="1">
    <location>
        <position position="119"/>
    </location>
</feature>
<reference evidence="1" key="1">
    <citation type="submission" date="2021-06" db="EMBL/GenBank/DDBJ databases">
        <authorList>
            <person name="Kallberg Y."/>
            <person name="Tangrot J."/>
            <person name="Rosling A."/>
        </authorList>
    </citation>
    <scope>NUCLEOTIDE SEQUENCE</scope>
    <source>
        <strain evidence="1">AU212A</strain>
    </source>
</reference>
<organism evidence="1 2">
    <name type="scientific">Scutellospora calospora</name>
    <dbReference type="NCBI Taxonomy" id="85575"/>
    <lineage>
        <taxon>Eukaryota</taxon>
        <taxon>Fungi</taxon>
        <taxon>Fungi incertae sedis</taxon>
        <taxon>Mucoromycota</taxon>
        <taxon>Glomeromycotina</taxon>
        <taxon>Glomeromycetes</taxon>
        <taxon>Diversisporales</taxon>
        <taxon>Gigasporaceae</taxon>
        <taxon>Scutellospora</taxon>
    </lineage>
</organism>
<evidence type="ECO:0000313" key="1">
    <source>
        <dbReference type="EMBL" id="CAG8618723.1"/>
    </source>
</evidence>
<dbReference type="Proteomes" id="UP000789860">
    <property type="component" value="Unassembled WGS sequence"/>
</dbReference>
<dbReference type="EMBL" id="CAJVPM010017215">
    <property type="protein sequence ID" value="CAG8618723.1"/>
    <property type="molecule type" value="Genomic_DNA"/>
</dbReference>
<protein>
    <submittedName>
        <fullName evidence="1">1810_t:CDS:1</fullName>
    </submittedName>
</protein>
<name>A0ACA9MXD4_9GLOM</name>
<evidence type="ECO:0000313" key="2">
    <source>
        <dbReference type="Proteomes" id="UP000789860"/>
    </source>
</evidence>
<keyword evidence="2" id="KW-1185">Reference proteome</keyword>
<sequence>MQNNDFIEKSDEKTQDTFKTIVVDDKEDWKWPCFEEFYNEWTDKMERKVMIESINIDPFVVIYPRDGNPYVELSSQFLIKILRNVLPKFNKKLEDNDNDKPTINARDLFHALEKLRDAV</sequence>
<proteinExistence type="predicted"/>
<comment type="caution">
    <text evidence="1">The sequence shown here is derived from an EMBL/GenBank/DDBJ whole genome shotgun (WGS) entry which is preliminary data.</text>
</comment>
<gene>
    <name evidence="1" type="ORF">SCALOS_LOCUS7573</name>
</gene>
<accession>A0ACA9MXD4</accession>